<keyword evidence="2" id="KW-0677">Repeat</keyword>
<dbReference type="InterPro" id="IPR013519">
    <property type="entry name" value="Int_alpha_beta-p"/>
</dbReference>
<dbReference type="AlphaFoldDB" id="A0A0T6B680"/>
<organism evidence="6 7">
    <name type="scientific">Oryctes borbonicus</name>
    <dbReference type="NCBI Taxonomy" id="1629725"/>
    <lineage>
        <taxon>Eukaryota</taxon>
        <taxon>Metazoa</taxon>
        <taxon>Ecdysozoa</taxon>
        <taxon>Arthropoda</taxon>
        <taxon>Hexapoda</taxon>
        <taxon>Insecta</taxon>
        <taxon>Pterygota</taxon>
        <taxon>Neoptera</taxon>
        <taxon>Endopterygota</taxon>
        <taxon>Coleoptera</taxon>
        <taxon>Polyphaga</taxon>
        <taxon>Scarabaeiformia</taxon>
        <taxon>Scarabaeidae</taxon>
        <taxon>Dynastinae</taxon>
        <taxon>Oryctes</taxon>
    </lineage>
</organism>
<sequence>MKNVPYLFVFMFFLYSAGYSVTSGRFYSDKELYYVTGAPRASLKGSVLIFTYKSTYIEKKEIKEGKYVGEYFGASVTASDINGDGWDDLIVGAPYRKGDSPESKFDRGAIYYYFGSKVTLEAD</sequence>
<feature type="repeat" description="FG-GAP" evidence="4">
    <location>
        <begin position="58"/>
        <end position="122"/>
    </location>
</feature>
<evidence type="ECO:0000256" key="5">
    <source>
        <dbReference type="RuleBase" id="RU003762"/>
    </source>
</evidence>
<keyword evidence="5" id="KW-0130">Cell adhesion</keyword>
<dbReference type="Gene3D" id="2.130.10.130">
    <property type="entry name" value="Integrin alpha, N-terminal"/>
    <property type="match status" value="1"/>
</dbReference>
<dbReference type="GO" id="GO:0009897">
    <property type="term" value="C:external side of plasma membrane"/>
    <property type="evidence" value="ECO:0007669"/>
    <property type="project" value="TreeGrafter"/>
</dbReference>
<proteinExistence type="inferred from homology"/>
<dbReference type="PANTHER" id="PTHR23220">
    <property type="entry name" value="INTEGRIN ALPHA"/>
    <property type="match status" value="1"/>
</dbReference>
<evidence type="ECO:0000256" key="4">
    <source>
        <dbReference type="PROSITE-ProRule" id="PRU00803"/>
    </source>
</evidence>
<dbReference type="EMBL" id="LJIG01009643">
    <property type="protein sequence ID" value="KRT82670.1"/>
    <property type="molecule type" value="Genomic_DNA"/>
</dbReference>
<comment type="subcellular location">
    <subcellularLocation>
        <location evidence="5">Membrane</location>
        <topology evidence="5">Single-pass type I membrane protein</topology>
    </subcellularLocation>
</comment>
<evidence type="ECO:0000313" key="7">
    <source>
        <dbReference type="Proteomes" id="UP000051574"/>
    </source>
</evidence>
<dbReference type="PRINTS" id="PR01185">
    <property type="entry name" value="INTEGRINA"/>
</dbReference>
<dbReference type="GO" id="GO:0007229">
    <property type="term" value="P:integrin-mediated signaling pathway"/>
    <property type="evidence" value="ECO:0007669"/>
    <property type="project" value="UniProtKB-KW"/>
</dbReference>
<dbReference type="Proteomes" id="UP000051574">
    <property type="component" value="Unassembled WGS sequence"/>
</dbReference>
<keyword evidence="1 5" id="KW-0732">Signal</keyword>
<dbReference type="InterPro" id="IPR028994">
    <property type="entry name" value="Integrin_alpha_N"/>
</dbReference>
<feature type="chain" id="PRO_5006520940" description="Esterase" evidence="5">
    <location>
        <begin position="19"/>
        <end position="123"/>
    </location>
</feature>
<comment type="caution">
    <text evidence="6">The sequence shown here is derived from an EMBL/GenBank/DDBJ whole genome shotgun (WGS) entry which is preliminary data.</text>
</comment>
<keyword evidence="5" id="KW-0675">Receptor</keyword>
<name>A0A0T6B680_9SCAR</name>
<keyword evidence="3" id="KW-0325">Glycoprotein</keyword>
<evidence type="ECO:0000256" key="1">
    <source>
        <dbReference type="ARBA" id="ARBA00022729"/>
    </source>
</evidence>
<dbReference type="SUPFAM" id="SSF69318">
    <property type="entry name" value="Integrin alpha N-terminal domain"/>
    <property type="match status" value="1"/>
</dbReference>
<dbReference type="PANTHER" id="PTHR23220:SF83">
    <property type="entry name" value="INTEGRIN ALPHA-PS3-RELATED"/>
    <property type="match status" value="1"/>
</dbReference>
<reference evidence="6 7" key="1">
    <citation type="submission" date="2015-09" db="EMBL/GenBank/DDBJ databases">
        <title>Draft genome of the scarab beetle Oryctes borbonicus.</title>
        <authorList>
            <person name="Meyer J.M."/>
            <person name="Markov G.V."/>
            <person name="Baskaran P."/>
            <person name="Herrmann M."/>
            <person name="Sommer R.J."/>
            <person name="Roedelsperger C."/>
        </authorList>
    </citation>
    <scope>NUCLEOTIDE SEQUENCE [LARGE SCALE GENOMIC DNA]</scope>
    <source>
        <strain evidence="6">OB123</strain>
        <tissue evidence="6">Whole animal</tissue>
    </source>
</reference>
<dbReference type="OrthoDB" id="5573735at2759"/>
<comment type="similarity">
    <text evidence="5">Belongs to the integrin alpha chain family.</text>
</comment>
<dbReference type="GO" id="GO:0033627">
    <property type="term" value="P:cell adhesion mediated by integrin"/>
    <property type="evidence" value="ECO:0007669"/>
    <property type="project" value="TreeGrafter"/>
</dbReference>
<dbReference type="InterPro" id="IPR000413">
    <property type="entry name" value="Integrin_alpha"/>
</dbReference>
<evidence type="ECO:0008006" key="8">
    <source>
        <dbReference type="Google" id="ProtNLM"/>
    </source>
</evidence>
<dbReference type="GO" id="GO:0007160">
    <property type="term" value="P:cell-matrix adhesion"/>
    <property type="evidence" value="ECO:0007669"/>
    <property type="project" value="TreeGrafter"/>
</dbReference>
<accession>A0A0T6B680</accession>
<protein>
    <recommendedName>
        <fullName evidence="8">Esterase</fullName>
    </recommendedName>
</protein>
<gene>
    <name evidence="6" type="ORF">AMK59_4505</name>
</gene>
<feature type="signal peptide" evidence="5">
    <location>
        <begin position="1"/>
        <end position="18"/>
    </location>
</feature>
<keyword evidence="7" id="KW-1185">Reference proteome</keyword>
<dbReference type="InterPro" id="IPR013517">
    <property type="entry name" value="FG-GAP"/>
</dbReference>
<dbReference type="PROSITE" id="PS51470">
    <property type="entry name" value="FG_GAP"/>
    <property type="match status" value="1"/>
</dbReference>
<dbReference type="GO" id="GO:0008305">
    <property type="term" value="C:integrin complex"/>
    <property type="evidence" value="ECO:0007669"/>
    <property type="project" value="InterPro"/>
</dbReference>
<evidence type="ECO:0000256" key="3">
    <source>
        <dbReference type="ARBA" id="ARBA00023180"/>
    </source>
</evidence>
<evidence type="ECO:0000256" key="2">
    <source>
        <dbReference type="ARBA" id="ARBA00022737"/>
    </source>
</evidence>
<dbReference type="SMART" id="SM00191">
    <property type="entry name" value="Int_alpha"/>
    <property type="match status" value="2"/>
</dbReference>
<evidence type="ECO:0000313" key="6">
    <source>
        <dbReference type="EMBL" id="KRT82670.1"/>
    </source>
</evidence>
<dbReference type="Pfam" id="PF01839">
    <property type="entry name" value="FG-GAP"/>
    <property type="match status" value="1"/>
</dbReference>
<dbReference type="GO" id="GO:0005178">
    <property type="term" value="F:integrin binding"/>
    <property type="evidence" value="ECO:0007669"/>
    <property type="project" value="TreeGrafter"/>
</dbReference>
<dbReference type="GO" id="GO:0098609">
    <property type="term" value="P:cell-cell adhesion"/>
    <property type="evidence" value="ECO:0007669"/>
    <property type="project" value="TreeGrafter"/>
</dbReference>
<keyword evidence="5" id="KW-0401">Integrin</keyword>
<feature type="non-terminal residue" evidence="6">
    <location>
        <position position="123"/>
    </location>
</feature>